<feature type="domain" description="Outer membrane protein assembly factor BamE" evidence="6">
    <location>
        <begin position="31"/>
        <end position="103"/>
    </location>
</feature>
<evidence type="ECO:0000313" key="8">
    <source>
        <dbReference type="Proteomes" id="UP000681075"/>
    </source>
</evidence>
<feature type="chain" id="PRO_5035729021" evidence="5">
    <location>
        <begin position="21"/>
        <end position="162"/>
    </location>
</feature>
<dbReference type="EMBL" id="BOPV01000001">
    <property type="protein sequence ID" value="GIL38622.1"/>
    <property type="molecule type" value="Genomic_DNA"/>
</dbReference>
<dbReference type="GO" id="GO:0030674">
    <property type="term" value="F:protein-macromolecule adaptor activity"/>
    <property type="evidence" value="ECO:0007669"/>
    <property type="project" value="TreeGrafter"/>
</dbReference>
<accession>A0A8S8X973</accession>
<proteinExistence type="predicted"/>
<evidence type="ECO:0000256" key="3">
    <source>
        <dbReference type="ARBA" id="ARBA00023237"/>
    </source>
</evidence>
<dbReference type="PANTHER" id="PTHR37482">
    <property type="entry name" value="OUTER MEMBRANE PROTEIN ASSEMBLY FACTOR BAME"/>
    <property type="match status" value="1"/>
</dbReference>
<reference evidence="7" key="1">
    <citation type="submission" date="2021-02" db="EMBL/GenBank/DDBJ databases">
        <title>Genome sequence of Rhodospirillales sp. strain TMPK1 isolated from soil.</title>
        <authorList>
            <person name="Nakai R."/>
            <person name="Kusada H."/>
            <person name="Tamaki H."/>
        </authorList>
    </citation>
    <scope>NUCLEOTIDE SEQUENCE</scope>
    <source>
        <strain evidence="7">TMPK1</strain>
    </source>
</reference>
<sequence>MARPSRSFPALALLALPLLAAGCTPYVANRGNLVEADRLALVQNGSSKDEVFQTLGSPTMVSTFDDNTWYYMGQRTEQTAFFDPDILERQVLIVRFDDKDKVASLEKRTGEQTIASVETVDRTTPTSGKEIGFIEQLIGNVGRFGNDKKKPGSSSGGRGRGY</sequence>
<evidence type="ECO:0000256" key="5">
    <source>
        <dbReference type="SAM" id="SignalP"/>
    </source>
</evidence>
<dbReference type="AlphaFoldDB" id="A0A8S8X973"/>
<dbReference type="InterPro" id="IPR037873">
    <property type="entry name" value="BamE-like"/>
</dbReference>
<dbReference type="Gene3D" id="3.30.1450.10">
    <property type="match status" value="1"/>
</dbReference>
<dbReference type="InterPro" id="IPR026592">
    <property type="entry name" value="BamE"/>
</dbReference>
<keyword evidence="1 5" id="KW-0732">Signal</keyword>
<gene>
    <name evidence="7" type="ORF">TMPK1_08590</name>
</gene>
<keyword evidence="2" id="KW-0472">Membrane</keyword>
<dbReference type="PROSITE" id="PS51257">
    <property type="entry name" value="PROKAR_LIPOPROTEIN"/>
    <property type="match status" value="1"/>
</dbReference>
<evidence type="ECO:0000259" key="6">
    <source>
        <dbReference type="Pfam" id="PF04355"/>
    </source>
</evidence>
<dbReference type="Pfam" id="PF04355">
    <property type="entry name" value="BamE"/>
    <property type="match status" value="1"/>
</dbReference>
<dbReference type="GO" id="GO:0051205">
    <property type="term" value="P:protein insertion into membrane"/>
    <property type="evidence" value="ECO:0007669"/>
    <property type="project" value="TreeGrafter"/>
</dbReference>
<name>A0A8S8X973_9PROT</name>
<dbReference type="InterPro" id="IPR007450">
    <property type="entry name" value="BamE_dom"/>
</dbReference>
<dbReference type="RefSeq" id="WP_420241670.1">
    <property type="nucleotide sequence ID" value="NZ_BOPV01000001.1"/>
</dbReference>
<keyword evidence="8" id="KW-1185">Reference proteome</keyword>
<dbReference type="Proteomes" id="UP000681075">
    <property type="component" value="Unassembled WGS sequence"/>
</dbReference>
<protein>
    <submittedName>
        <fullName evidence="7">Outer membrane protein assembly factor BamE</fullName>
    </submittedName>
</protein>
<organism evidence="7 8">
    <name type="scientific">Roseiterribacter gracilis</name>
    <dbReference type="NCBI Taxonomy" id="2812848"/>
    <lineage>
        <taxon>Bacteria</taxon>
        <taxon>Pseudomonadati</taxon>
        <taxon>Pseudomonadota</taxon>
        <taxon>Alphaproteobacteria</taxon>
        <taxon>Rhodospirillales</taxon>
        <taxon>Roseiterribacteraceae</taxon>
        <taxon>Roseiterribacter</taxon>
    </lineage>
</organism>
<evidence type="ECO:0000256" key="1">
    <source>
        <dbReference type="ARBA" id="ARBA00022729"/>
    </source>
</evidence>
<dbReference type="PANTHER" id="PTHR37482:SF1">
    <property type="entry name" value="OUTER MEMBRANE PROTEIN ASSEMBLY FACTOR BAME"/>
    <property type="match status" value="1"/>
</dbReference>
<keyword evidence="3" id="KW-0998">Cell outer membrane</keyword>
<feature type="region of interest" description="Disordered" evidence="4">
    <location>
        <begin position="142"/>
        <end position="162"/>
    </location>
</feature>
<comment type="caution">
    <text evidence="7">The sequence shown here is derived from an EMBL/GenBank/DDBJ whole genome shotgun (WGS) entry which is preliminary data.</text>
</comment>
<feature type="signal peptide" evidence="5">
    <location>
        <begin position="1"/>
        <end position="20"/>
    </location>
</feature>
<evidence type="ECO:0000256" key="4">
    <source>
        <dbReference type="SAM" id="MobiDB-lite"/>
    </source>
</evidence>
<dbReference type="GO" id="GO:0043165">
    <property type="term" value="P:Gram-negative-bacterium-type cell outer membrane assembly"/>
    <property type="evidence" value="ECO:0007669"/>
    <property type="project" value="TreeGrafter"/>
</dbReference>
<evidence type="ECO:0000313" key="7">
    <source>
        <dbReference type="EMBL" id="GIL38622.1"/>
    </source>
</evidence>
<dbReference type="GO" id="GO:1990063">
    <property type="term" value="C:Bam protein complex"/>
    <property type="evidence" value="ECO:0007669"/>
    <property type="project" value="TreeGrafter"/>
</dbReference>
<evidence type="ECO:0000256" key="2">
    <source>
        <dbReference type="ARBA" id="ARBA00023136"/>
    </source>
</evidence>